<evidence type="ECO:0000256" key="7">
    <source>
        <dbReference type="ARBA" id="ARBA00023136"/>
    </source>
</evidence>
<dbReference type="Gene3D" id="1.20.1740.10">
    <property type="entry name" value="Amino acid/polyamine transporter I"/>
    <property type="match status" value="1"/>
</dbReference>
<evidence type="ECO:0000313" key="10">
    <source>
        <dbReference type="Proteomes" id="UP000234503"/>
    </source>
</evidence>
<name>A0A2N5E972_9GAMM</name>
<evidence type="ECO:0000313" key="9">
    <source>
        <dbReference type="EMBL" id="PLR38446.1"/>
    </source>
</evidence>
<keyword evidence="6 8" id="KW-1133">Transmembrane helix</keyword>
<evidence type="ECO:0000256" key="3">
    <source>
        <dbReference type="ARBA" id="ARBA00022448"/>
    </source>
</evidence>
<dbReference type="RefSeq" id="WP_101823388.1">
    <property type="nucleotide sequence ID" value="NZ_PJZH01000003.1"/>
</dbReference>
<sequence>MTELMEFLNALLWDSILIYLLIGAGLYFTYRTRGLPLRHLPEMARVLKRARVSRPGSLSAWQALCLTLAARVGAGNLAGVAVAINTGGPGAIFWMWAMTWLSMITALVESTLAQLYHTRDSRGHLRGGPACYMEKGLGMRWMGVMFALLLIFAFGFAFNTLQANVMAAANRYALHCPPLLLALGVVALGGVVLAGGLPRIARCCAVLVPLILLLYLALTGWAMATHLSALPGVFLAVFRGAFGAEQAAAGAMGYGISQAITQGAQRGMFSNEAGLGSAPNAAASAQAVPPHPVSQGYVQMLGVVIDTVMISSATALIMLLAGSPGRETLSHGITLTPEAFAAFSGLWGSPMVTLVVFLFAFTAMLANYAYAENNLLFLTRHRPVGLALLRTLVLLATAAGILWDTGWIYPLASIATALMTLTNLTALLLLSGVALIVIKDYHRQRRIGREPVFNAAHYPALHKQLTPGIWEQER</sequence>
<keyword evidence="5 8" id="KW-0812">Transmembrane</keyword>
<dbReference type="EMBL" id="PJZH01000003">
    <property type="protein sequence ID" value="PLR38446.1"/>
    <property type="molecule type" value="Genomic_DNA"/>
</dbReference>
<proteinExistence type="inferred from homology"/>
<dbReference type="GO" id="GO:0005283">
    <property type="term" value="F:amino acid:sodium symporter activity"/>
    <property type="evidence" value="ECO:0007669"/>
    <property type="project" value="InterPro"/>
</dbReference>
<feature type="transmembrane region" description="Helical" evidence="8">
    <location>
        <begin position="383"/>
        <end position="403"/>
    </location>
</feature>
<feature type="transmembrane region" description="Helical" evidence="8">
    <location>
        <begin position="353"/>
        <end position="371"/>
    </location>
</feature>
<keyword evidence="7 8" id="KW-0472">Membrane</keyword>
<comment type="similarity">
    <text evidence="2 8">Belongs to the alanine or glycine:cation symporter (AGCS) (TC 2.A.25) family.</text>
</comment>
<dbReference type="Proteomes" id="UP000234503">
    <property type="component" value="Unassembled WGS sequence"/>
</dbReference>
<comment type="subcellular location">
    <subcellularLocation>
        <location evidence="8">Cell inner membrane</location>
        <topology evidence="8">Multi-pass membrane protein</topology>
    </subcellularLocation>
    <subcellularLocation>
        <location evidence="1">Cell membrane</location>
        <topology evidence="1">Multi-pass membrane protein</topology>
    </subcellularLocation>
</comment>
<accession>A0A2N5E972</accession>
<keyword evidence="8" id="KW-0769">Symport</keyword>
<evidence type="ECO:0000256" key="8">
    <source>
        <dbReference type="RuleBase" id="RU363064"/>
    </source>
</evidence>
<evidence type="ECO:0000256" key="5">
    <source>
        <dbReference type="ARBA" id="ARBA00022692"/>
    </source>
</evidence>
<feature type="transmembrane region" description="Helical" evidence="8">
    <location>
        <begin position="178"/>
        <end position="197"/>
    </location>
</feature>
<evidence type="ECO:0000256" key="2">
    <source>
        <dbReference type="ARBA" id="ARBA00009261"/>
    </source>
</evidence>
<dbReference type="PRINTS" id="PR00175">
    <property type="entry name" value="NAALASMPORT"/>
</dbReference>
<dbReference type="OrthoDB" id="9806926at2"/>
<dbReference type="NCBIfam" id="TIGR00835">
    <property type="entry name" value="agcS"/>
    <property type="match status" value="1"/>
</dbReference>
<dbReference type="GO" id="GO:0005886">
    <property type="term" value="C:plasma membrane"/>
    <property type="evidence" value="ECO:0007669"/>
    <property type="project" value="UniProtKB-SubCell"/>
</dbReference>
<feature type="transmembrane region" description="Helical" evidence="8">
    <location>
        <begin position="137"/>
        <end position="158"/>
    </location>
</feature>
<keyword evidence="8" id="KW-0997">Cell inner membrane</keyword>
<reference evidence="9 10" key="1">
    <citation type="submission" date="2017-12" db="EMBL/GenBank/DDBJ databases">
        <title>Characterization of six clinical isolates of Enterochimera gen. nov., a novel genus of the Yersiniaciae family and the three species Enterochimera arupensis sp. nov., Enterochimera coloradensis sp. nov, and Enterochimera californica sp. nov.</title>
        <authorList>
            <person name="Rossi A."/>
            <person name="Fisher M."/>
        </authorList>
    </citation>
    <scope>NUCLEOTIDE SEQUENCE [LARGE SCALE GENOMIC DNA]</scope>
    <source>
        <strain evidence="10">2016-Iso4</strain>
    </source>
</reference>
<evidence type="ECO:0000256" key="6">
    <source>
        <dbReference type="ARBA" id="ARBA00022989"/>
    </source>
</evidence>
<feature type="transmembrane region" description="Helical" evidence="8">
    <location>
        <begin position="91"/>
        <end position="116"/>
    </location>
</feature>
<keyword evidence="3 8" id="KW-0813">Transport</keyword>
<organism evidence="9 10">
    <name type="scientific">Chimaeribacter coloradensis</name>
    <dbReference type="NCBI Taxonomy" id="2060068"/>
    <lineage>
        <taxon>Bacteria</taxon>
        <taxon>Pseudomonadati</taxon>
        <taxon>Pseudomonadota</taxon>
        <taxon>Gammaproteobacteria</taxon>
        <taxon>Enterobacterales</taxon>
        <taxon>Yersiniaceae</taxon>
        <taxon>Chimaeribacter</taxon>
    </lineage>
</organism>
<dbReference type="InterPro" id="IPR001463">
    <property type="entry name" value="Na/Ala_symport"/>
</dbReference>
<feature type="transmembrane region" description="Helical" evidence="8">
    <location>
        <begin position="12"/>
        <end position="30"/>
    </location>
</feature>
<feature type="transmembrane region" description="Helical" evidence="8">
    <location>
        <begin position="204"/>
        <end position="224"/>
    </location>
</feature>
<feature type="transmembrane region" description="Helical" evidence="8">
    <location>
        <begin position="409"/>
        <end position="438"/>
    </location>
</feature>
<dbReference type="Pfam" id="PF01235">
    <property type="entry name" value="Na_Ala_symp"/>
    <property type="match status" value="1"/>
</dbReference>
<dbReference type="AlphaFoldDB" id="A0A2N5E972"/>
<feature type="transmembrane region" description="Helical" evidence="8">
    <location>
        <begin position="297"/>
        <end position="321"/>
    </location>
</feature>
<evidence type="ECO:0000256" key="4">
    <source>
        <dbReference type="ARBA" id="ARBA00022475"/>
    </source>
</evidence>
<keyword evidence="10" id="KW-1185">Reference proteome</keyword>
<keyword evidence="4" id="KW-1003">Cell membrane</keyword>
<comment type="caution">
    <text evidence="9">The sequence shown here is derived from an EMBL/GenBank/DDBJ whole genome shotgun (WGS) entry which is preliminary data.</text>
</comment>
<protein>
    <submittedName>
        <fullName evidence="9">Sodium:alanine symporter family protein</fullName>
    </submittedName>
</protein>
<evidence type="ECO:0000256" key="1">
    <source>
        <dbReference type="ARBA" id="ARBA00004651"/>
    </source>
</evidence>
<gene>
    <name evidence="9" type="ORF">CYR32_05485</name>
</gene>
<dbReference type="PANTHER" id="PTHR30330:SF1">
    <property type="entry name" value="AMINO-ACID CARRIER PROTEIN ALST"/>
    <property type="match status" value="1"/>
</dbReference>
<dbReference type="PANTHER" id="PTHR30330">
    <property type="entry name" value="AGSS FAMILY TRANSPORTER, SODIUM-ALANINE"/>
    <property type="match status" value="1"/>
</dbReference>